<evidence type="ECO:0000313" key="2">
    <source>
        <dbReference type="EMBL" id="CAL1598379.1"/>
    </source>
</evidence>
<reference evidence="2 3" key="1">
    <citation type="submission" date="2024-04" db="EMBL/GenBank/DDBJ databases">
        <authorList>
            <person name="Waldvogel A.-M."/>
            <person name="Schoenle A."/>
        </authorList>
    </citation>
    <scope>NUCLEOTIDE SEQUENCE [LARGE SCALE GENOMIC DNA]</scope>
</reference>
<evidence type="ECO:0000313" key="3">
    <source>
        <dbReference type="Proteomes" id="UP001497482"/>
    </source>
</evidence>
<name>A0AAV2L8W2_KNICA</name>
<feature type="domain" description="Islet cell autoantigen Ica1 C-terminal" evidence="1">
    <location>
        <begin position="28"/>
        <end position="210"/>
    </location>
</feature>
<dbReference type="AlphaFoldDB" id="A0AAV2L8W2"/>
<dbReference type="EMBL" id="OZ035844">
    <property type="protein sequence ID" value="CAL1598379.1"/>
    <property type="molecule type" value="Genomic_DNA"/>
</dbReference>
<dbReference type="InterPro" id="IPR006723">
    <property type="entry name" value="Islet_autoAg_Ica1_C"/>
</dbReference>
<proteinExistence type="predicted"/>
<organism evidence="2 3">
    <name type="scientific">Knipowitschia caucasica</name>
    <name type="common">Caucasian dwarf goby</name>
    <name type="synonym">Pomatoschistus caucasicus</name>
    <dbReference type="NCBI Taxonomy" id="637954"/>
    <lineage>
        <taxon>Eukaryota</taxon>
        <taxon>Metazoa</taxon>
        <taxon>Chordata</taxon>
        <taxon>Craniata</taxon>
        <taxon>Vertebrata</taxon>
        <taxon>Euteleostomi</taxon>
        <taxon>Actinopterygii</taxon>
        <taxon>Neopterygii</taxon>
        <taxon>Teleostei</taxon>
        <taxon>Neoteleostei</taxon>
        <taxon>Acanthomorphata</taxon>
        <taxon>Gobiaria</taxon>
        <taxon>Gobiiformes</taxon>
        <taxon>Gobioidei</taxon>
        <taxon>Gobiidae</taxon>
        <taxon>Gobiinae</taxon>
        <taxon>Knipowitschia</taxon>
    </lineage>
</organism>
<dbReference type="SMART" id="SM01237">
    <property type="entry name" value="ICA69"/>
    <property type="match status" value="1"/>
</dbReference>
<dbReference type="Pfam" id="PF04629">
    <property type="entry name" value="ICA69"/>
    <property type="match status" value="1"/>
</dbReference>
<accession>A0AAV2L8W2</accession>
<protein>
    <recommendedName>
        <fullName evidence="1">Islet cell autoantigen Ica1 C-terminal domain-containing protein</fullName>
    </recommendedName>
</protein>
<gene>
    <name evidence="2" type="ORF">KC01_LOCUS26774</name>
</gene>
<sequence>MTARRRNARLKLGPPVWMDCSQISDIAPESFHSLHSSCHKAFSVRHRTATAIDLFASWPVDEAPPPPPPPPVIIPLLPPPQPGPPQQLWAFQSSRAQPANTGLDDADKGDMAFLKDLLSPGPGSSDEFTKEWQDVFGVFFLTVQLSFIRPEWSSSIRQQCGGLLLHGSSSSRAHQPHRLSALTDCSTTASATTGAPGSSKDMSAWFNLFA</sequence>
<evidence type="ECO:0000259" key="1">
    <source>
        <dbReference type="SMART" id="SM01237"/>
    </source>
</evidence>
<keyword evidence="3" id="KW-1185">Reference proteome</keyword>
<dbReference type="Proteomes" id="UP001497482">
    <property type="component" value="Chromosome 22"/>
</dbReference>